<feature type="compositionally biased region" description="Polar residues" evidence="1">
    <location>
        <begin position="1"/>
        <end position="11"/>
    </location>
</feature>
<dbReference type="EMBL" id="WIGM01000493">
    <property type="protein sequence ID" value="KAF6823693.1"/>
    <property type="molecule type" value="Genomic_DNA"/>
</dbReference>
<evidence type="ECO:0000313" key="3">
    <source>
        <dbReference type="Proteomes" id="UP000639643"/>
    </source>
</evidence>
<sequence length="436" mass="47712">MSTPATTNNNNKRGKMGPTLKSLAQDIRDGITADHDHPMAIFALGGEVHIKQSHSSDSPAARTRRASKKAQDASAQAPEEEDASDPIAIRWDPPNEPTVTLRKIFFPLTSDADKRGFKQLLEDTQLATFGRGGDEVLDETYRKAQKLPETAFSTNLCPYKLGIIDTVRQVLLPSVETAEGSRLIRAELYNVNLSFHISSHTHRKVRVDCEHEVFEVKSGHRVTMTYNLYATPGSSSPASQLSAFSPASVPLYSKIKALVASKRFQRKDRIIGFYSTHAYPHTSGEAHTNLPLCLKGIDMAVYETFMSLGANVHLCSVIESRNSYHQRSASDIRTDGGQFSEGEADSAPSKKAAKAKKTRKRRSKNEPSHSLADDQSGSRNAGADWESEEAESSEVNSDVEVEGICSASGKSNEPSMWTVYSHFAMVVEIPADIAAA</sequence>
<evidence type="ECO:0000313" key="2">
    <source>
        <dbReference type="EMBL" id="KAF6823693.1"/>
    </source>
</evidence>
<dbReference type="AlphaFoldDB" id="A0A8H6K2W6"/>
<accession>A0A8H6K2W6</accession>
<keyword evidence="3" id="KW-1185">Reference proteome</keyword>
<protein>
    <submittedName>
        <fullName evidence="2">Oxidoreductase</fullName>
    </submittedName>
</protein>
<dbReference type="OrthoDB" id="4840703at2759"/>
<dbReference type="Proteomes" id="UP000639643">
    <property type="component" value="Unassembled WGS sequence"/>
</dbReference>
<comment type="caution">
    <text evidence="2">The sequence shown here is derived from an EMBL/GenBank/DDBJ whole genome shotgun (WGS) entry which is preliminary data.</text>
</comment>
<feature type="compositionally biased region" description="Acidic residues" evidence="1">
    <location>
        <begin position="385"/>
        <end position="401"/>
    </location>
</feature>
<proteinExistence type="predicted"/>
<feature type="region of interest" description="Disordered" evidence="1">
    <location>
        <begin position="328"/>
        <end position="413"/>
    </location>
</feature>
<feature type="region of interest" description="Disordered" evidence="1">
    <location>
        <begin position="1"/>
        <end position="29"/>
    </location>
</feature>
<name>A0A8H6K2W6_9PEZI</name>
<evidence type="ECO:0000256" key="1">
    <source>
        <dbReference type="SAM" id="MobiDB-lite"/>
    </source>
</evidence>
<gene>
    <name evidence="2" type="ORF">CMUS01_10578</name>
</gene>
<reference evidence="2" key="1">
    <citation type="journal article" date="2020" name="Phytopathology">
        <title>Genome Sequence Resources of Colletotrichum truncatum, C. plurivorum, C. musicola, and C. sojae: Four Species Pathogenic to Soybean (Glycine max).</title>
        <authorList>
            <person name="Rogerio F."/>
            <person name="Boufleur T.R."/>
            <person name="Ciampi-Guillardi M."/>
            <person name="Sukno S.A."/>
            <person name="Thon M.R."/>
            <person name="Massola Junior N.S."/>
            <person name="Baroncelli R."/>
        </authorList>
    </citation>
    <scope>NUCLEOTIDE SEQUENCE</scope>
    <source>
        <strain evidence="2">LFN0074</strain>
    </source>
</reference>
<feature type="compositionally biased region" description="Basic residues" evidence="1">
    <location>
        <begin position="351"/>
        <end position="363"/>
    </location>
</feature>
<organism evidence="2 3">
    <name type="scientific">Colletotrichum musicola</name>
    <dbReference type="NCBI Taxonomy" id="2175873"/>
    <lineage>
        <taxon>Eukaryota</taxon>
        <taxon>Fungi</taxon>
        <taxon>Dikarya</taxon>
        <taxon>Ascomycota</taxon>
        <taxon>Pezizomycotina</taxon>
        <taxon>Sordariomycetes</taxon>
        <taxon>Hypocreomycetidae</taxon>
        <taxon>Glomerellales</taxon>
        <taxon>Glomerellaceae</taxon>
        <taxon>Colletotrichum</taxon>
        <taxon>Colletotrichum orchidearum species complex</taxon>
    </lineage>
</organism>
<feature type="region of interest" description="Disordered" evidence="1">
    <location>
        <begin position="51"/>
        <end position="94"/>
    </location>
</feature>